<dbReference type="Pfam" id="PF05235">
    <property type="entry name" value="CHAD"/>
    <property type="match status" value="1"/>
</dbReference>
<protein>
    <recommendedName>
        <fullName evidence="2">CHAD domain-containing protein</fullName>
    </recommendedName>
</protein>
<proteinExistence type="predicted"/>
<dbReference type="KEGG" id="dko:I596_3256"/>
<dbReference type="PATRIC" id="fig|1300342.3.peg.3181"/>
<name>A0A160DX28_9GAMM</name>
<dbReference type="AlphaFoldDB" id="A0A160DX28"/>
<dbReference type="SMART" id="SM00880">
    <property type="entry name" value="CHAD"/>
    <property type="match status" value="1"/>
</dbReference>
<dbReference type="Gene3D" id="1.40.20.10">
    <property type="entry name" value="CHAD domain"/>
    <property type="match status" value="1"/>
</dbReference>
<dbReference type="InterPro" id="IPR007899">
    <property type="entry name" value="CHAD_dom"/>
</dbReference>
<evidence type="ECO:0000313" key="4">
    <source>
        <dbReference type="Proteomes" id="UP000076830"/>
    </source>
</evidence>
<accession>A0A160DX28</accession>
<evidence type="ECO:0000313" key="3">
    <source>
        <dbReference type="EMBL" id="ANB19245.1"/>
    </source>
</evidence>
<feature type="domain" description="CHAD" evidence="2">
    <location>
        <begin position="1"/>
        <end position="263"/>
    </location>
</feature>
<sequence length="263" mass="29622">MAGTTARHRGVHEARKAIRRLRAVLELAHARFGRRAQRLDARLKTLAGSLSALRDAHVVVDLAGRLARRATDEEERRRWSAARRRLVVRRQQLLASTLAQDPAFATRLAEVARLETALRRLPWNRLDPEDVRRALARSLRRVERARVSATATAATVEQRHRWRRRLRRLRMQWNALKTLRQREPESDPAVRRLLAWLRRKAPGFRTVSEAVDALGAEQDLGLLRVALEALPESQVRTEALAGLPGPGPGGARSVAPADAAQNT</sequence>
<evidence type="ECO:0000256" key="1">
    <source>
        <dbReference type="SAM" id="MobiDB-lite"/>
    </source>
</evidence>
<dbReference type="InterPro" id="IPR038186">
    <property type="entry name" value="CHAD_dom_sf"/>
</dbReference>
<keyword evidence="4" id="KW-1185">Reference proteome</keyword>
<gene>
    <name evidence="3" type="ORF">I596_3256</name>
</gene>
<organism evidence="3 4">
    <name type="scientific">Dokdonella koreensis DS-123</name>
    <dbReference type="NCBI Taxonomy" id="1300342"/>
    <lineage>
        <taxon>Bacteria</taxon>
        <taxon>Pseudomonadati</taxon>
        <taxon>Pseudomonadota</taxon>
        <taxon>Gammaproteobacteria</taxon>
        <taxon>Lysobacterales</taxon>
        <taxon>Rhodanobacteraceae</taxon>
        <taxon>Dokdonella</taxon>
    </lineage>
</organism>
<reference evidence="3 4" key="1">
    <citation type="submission" date="2016-04" db="EMBL/GenBank/DDBJ databases">
        <title>Complete genome sequence of Dokdonella koreensis DS-123T.</title>
        <authorList>
            <person name="Kim J.F."/>
            <person name="Lee H."/>
            <person name="Kwak M.-J."/>
        </authorList>
    </citation>
    <scope>NUCLEOTIDE SEQUENCE [LARGE SCALE GENOMIC DNA]</scope>
    <source>
        <strain evidence="3 4">DS-123</strain>
    </source>
</reference>
<dbReference type="PROSITE" id="PS51708">
    <property type="entry name" value="CHAD"/>
    <property type="match status" value="1"/>
</dbReference>
<dbReference type="Proteomes" id="UP000076830">
    <property type="component" value="Chromosome"/>
</dbReference>
<evidence type="ECO:0000259" key="2">
    <source>
        <dbReference type="PROSITE" id="PS51708"/>
    </source>
</evidence>
<feature type="region of interest" description="Disordered" evidence="1">
    <location>
        <begin position="238"/>
        <end position="263"/>
    </location>
</feature>
<dbReference type="EMBL" id="CP015249">
    <property type="protein sequence ID" value="ANB19245.1"/>
    <property type="molecule type" value="Genomic_DNA"/>
</dbReference>